<name>A0A2N0ZBU3_9BACI</name>
<evidence type="ECO:0000313" key="6">
    <source>
        <dbReference type="Proteomes" id="UP000233343"/>
    </source>
</evidence>
<feature type="domain" description="Exonuclease" evidence="4">
    <location>
        <begin position="53"/>
        <end position="222"/>
    </location>
</feature>
<dbReference type="InterPro" id="IPR013520">
    <property type="entry name" value="Ribonucl_H"/>
</dbReference>
<sequence length="239" mass="27714">MALEPFFQFVRKLNNNRFGGLQSQNSQHLAFMRQLHREMKDYNVMEEPLEKISAVVFDIETTGFYPEKGDRILSIGAVKIIDGQMLESESFYSLVRFEEELPEGIKKLTGINNKELLAAPSLSEVMIQFFKFAQDLPLIAHHSSHEKKFMQHASWTMFKTSFKHRLFDTSFLYRLIEPQGISIKLEDFCVRNGIEIVDRHHALGDAKLTAELWLCYIIKVRNAGCETMKDVYEKIAKLS</sequence>
<dbReference type="Gene3D" id="3.30.420.10">
    <property type="entry name" value="Ribonuclease H-like superfamily/Ribonuclease H"/>
    <property type="match status" value="1"/>
</dbReference>
<keyword evidence="1" id="KW-0540">Nuclease</keyword>
<evidence type="ECO:0000256" key="3">
    <source>
        <dbReference type="ARBA" id="ARBA00022839"/>
    </source>
</evidence>
<evidence type="ECO:0000313" key="5">
    <source>
        <dbReference type="EMBL" id="PKG26993.1"/>
    </source>
</evidence>
<dbReference type="Pfam" id="PF00929">
    <property type="entry name" value="RNase_T"/>
    <property type="match status" value="1"/>
</dbReference>
<dbReference type="NCBIfam" id="NF005836">
    <property type="entry name" value="PRK07740.1"/>
    <property type="match status" value="1"/>
</dbReference>
<evidence type="ECO:0000256" key="2">
    <source>
        <dbReference type="ARBA" id="ARBA00022801"/>
    </source>
</evidence>
<keyword evidence="6" id="KW-1185">Reference proteome</keyword>
<dbReference type="InterPro" id="IPR036397">
    <property type="entry name" value="RNaseH_sf"/>
</dbReference>
<dbReference type="FunFam" id="3.30.420.10:FF:000045">
    <property type="entry name" value="3'-5' exonuclease DinG"/>
    <property type="match status" value="1"/>
</dbReference>
<dbReference type="GO" id="GO:0045004">
    <property type="term" value="P:DNA replication proofreading"/>
    <property type="evidence" value="ECO:0007669"/>
    <property type="project" value="TreeGrafter"/>
</dbReference>
<gene>
    <name evidence="5" type="ORF">CWS20_21345</name>
</gene>
<dbReference type="SUPFAM" id="SSF53098">
    <property type="entry name" value="Ribonuclease H-like"/>
    <property type="match status" value="1"/>
</dbReference>
<dbReference type="InterPro" id="IPR012337">
    <property type="entry name" value="RNaseH-like_sf"/>
</dbReference>
<reference evidence="5 6" key="1">
    <citation type="journal article" date="2010" name="Int. J. Syst. Evol. Microbiol.">
        <title>Bacillus horneckiae sp. nov., isolated from a spacecraft-assembly clean room.</title>
        <authorList>
            <person name="Vaishampayan P."/>
            <person name="Probst A."/>
            <person name="Krishnamurthi S."/>
            <person name="Ghosh S."/>
            <person name="Osman S."/>
            <person name="McDowall A."/>
            <person name="Ruckmani A."/>
            <person name="Mayilraj S."/>
            <person name="Venkateswaran K."/>
        </authorList>
    </citation>
    <scope>NUCLEOTIDE SEQUENCE [LARGE SCALE GENOMIC DNA]</scope>
    <source>
        <strain evidence="6">1PO1SC</strain>
    </source>
</reference>
<dbReference type="CDD" id="cd06127">
    <property type="entry name" value="DEDDh"/>
    <property type="match status" value="1"/>
</dbReference>
<keyword evidence="2" id="KW-0378">Hydrolase</keyword>
<dbReference type="GO" id="GO:0003676">
    <property type="term" value="F:nucleic acid binding"/>
    <property type="evidence" value="ECO:0007669"/>
    <property type="project" value="InterPro"/>
</dbReference>
<dbReference type="RefSeq" id="WP_066196580.1">
    <property type="nucleotide sequence ID" value="NZ_JARMMB010000042.1"/>
</dbReference>
<keyword evidence="3" id="KW-0269">Exonuclease</keyword>
<dbReference type="GO" id="GO:0005829">
    <property type="term" value="C:cytosol"/>
    <property type="evidence" value="ECO:0007669"/>
    <property type="project" value="TreeGrafter"/>
</dbReference>
<protein>
    <submittedName>
        <fullName evidence="5">DNA polymerase III subunit epsilon</fullName>
    </submittedName>
</protein>
<dbReference type="PANTHER" id="PTHR30231">
    <property type="entry name" value="DNA POLYMERASE III SUBUNIT EPSILON"/>
    <property type="match status" value="1"/>
</dbReference>
<comment type="caution">
    <text evidence="5">The sequence shown here is derived from an EMBL/GenBank/DDBJ whole genome shotgun (WGS) entry which is preliminary data.</text>
</comment>
<organism evidence="5 6">
    <name type="scientific">Cytobacillus horneckiae</name>
    <dbReference type="NCBI Taxonomy" id="549687"/>
    <lineage>
        <taxon>Bacteria</taxon>
        <taxon>Bacillati</taxon>
        <taxon>Bacillota</taxon>
        <taxon>Bacilli</taxon>
        <taxon>Bacillales</taxon>
        <taxon>Bacillaceae</taxon>
        <taxon>Cytobacillus</taxon>
    </lineage>
</organism>
<evidence type="ECO:0000256" key="1">
    <source>
        <dbReference type="ARBA" id="ARBA00022722"/>
    </source>
</evidence>
<dbReference type="PANTHER" id="PTHR30231:SF41">
    <property type="entry name" value="DNA POLYMERASE III SUBUNIT EPSILON"/>
    <property type="match status" value="1"/>
</dbReference>
<dbReference type="AlphaFoldDB" id="A0A2N0ZBU3"/>
<dbReference type="Proteomes" id="UP000233343">
    <property type="component" value="Unassembled WGS sequence"/>
</dbReference>
<proteinExistence type="predicted"/>
<dbReference type="GO" id="GO:0008408">
    <property type="term" value="F:3'-5' exonuclease activity"/>
    <property type="evidence" value="ECO:0007669"/>
    <property type="project" value="TreeGrafter"/>
</dbReference>
<dbReference type="EMBL" id="PISD01000053">
    <property type="protein sequence ID" value="PKG26993.1"/>
    <property type="molecule type" value="Genomic_DNA"/>
</dbReference>
<dbReference type="SMART" id="SM00479">
    <property type="entry name" value="EXOIII"/>
    <property type="match status" value="1"/>
</dbReference>
<accession>A0A2N0ZBU3</accession>
<evidence type="ECO:0000259" key="4">
    <source>
        <dbReference type="SMART" id="SM00479"/>
    </source>
</evidence>